<sequence>MALVEVKCRFCDQTTPVKKHGKGEGGINDIIASPVVELSSSNTLTGLAIRVGKSKSSSLP</sequence>
<organism evidence="1 2">
    <name type="scientific">Xenorhabdus bovienii str. kraussei Becker Underwood</name>
    <dbReference type="NCBI Taxonomy" id="1398204"/>
    <lineage>
        <taxon>Bacteria</taxon>
        <taxon>Pseudomonadati</taxon>
        <taxon>Pseudomonadota</taxon>
        <taxon>Gammaproteobacteria</taxon>
        <taxon>Enterobacterales</taxon>
        <taxon>Morganellaceae</taxon>
        <taxon>Xenorhabdus</taxon>
    </lineage>
</organism>
<accession>A0A077PY88</accession>
<protein>
    <submittedName>
        <fullName evidence="1">Transposase</fullName>
    </submittedName>
</protein>
<dbReference type="AlphaFoldDB" id="A0A077PY88"/>
<comment type="caution">
    <text evidence="1">The sequence shown here is derived from an EMBL/GenBank/DDBJ whole genome shotgun (WGS) entry which is preliminary data.</text>
</comment>
<evidence type="ECO:0000313" key="2">
    <source>
        <dbReference type="Proteomes" id="UP000028493"/>
    </source>
</evidence>
<gene>
    <name evidence="1" type="ORF">XBKB1_4140069</name>
</gene>
<dbReference type="Proteomes" id="UP000028493">
    <property type="component" value="Unassembled WGS sequence"/>
</dbReference>
<evidence type="ECO:0000313" key="1">
    <source>
        <dbReference type="EMBL" id="CDH25641.1"/>
    </source>
</evidence>
<proteinExistence type="predicted"/>
<dbReference type="EMBL" id="CBSZ010000351">
    <property type="protein sequence ID" value="CDH25641.1"/>
    <property type="molecule type" value="Genomic_DNA"/>
</dbReference>
<dbReference type="HOGENOM" id="CLU_2940859_0_0_6"/>
<reference evidence="1" key="1">
    <citation type="submission" date="2013-07" db="EMBL/GenBank/DDBJ databases">
        <title>Sub-species coevolution in mutualistic symbiosis.</title>
        <authorList>
            <person name="Murfin K."/>
            <person name="Klassen J."/>
            <person name="Lee M."/>
            <person name="Forst S."/>
            <person name="Stock P."/>
            <person name="Goodrich-Blair H."/>
        </authorList>
    </citation>
    <scope>NUCLEOTIDE SEQUENCE [LARGE SCALE GENOMIC DNA]</scope>
    <source>
        <strain evidence="1">Kraussei Becker Underwood</strain>
    </source>
</reference>
<name>A0A077PY88_XENBV</name>